<comment type="caution">
    <text evidence="8">The sequence shown here is derived from an EMBL/GenBank/DDBJ whole genome shotgun (WGS) entry which is preliminary data.</text>
</comment>
<dbReference type="EMBL" id="JACCEW010000002">
    <property type="protein sequence ID" value="NYT36713.1"/>
    <property type="molecule type" value="Genomic_DNA"/>
</dbReference>
<evidence type="ECO:0000256" key="6">
    <source>
        <dbReference type="PROSITE-ProRule" id="PRU01282"/>
    </source>
</evidence>
<dbReference type="PANTHER" id="PTHR30041">
    <property type="entry name" value="ARSENATE REDUCTASE"/>
    <property type="match status" value="1"/>
</dbReference>
<dbReference type="InterPro" id="IPR036249">
    <property type="entry name" value="Thioredoxin-like_sf"/>
</dbReference>
<dbReference type="Pfam" id="PF03960">
    <property type="entry name" value="ArsC"/>
    <property type="match status" value="1"/>
</dbReference>
<evidence type="ECO:0000256" key="3">
    <source>
        <dbReference type="ARBA" id="ARBA00023002"/>
    </source>
</evidence>
<dbReference type="NCBIfam" id="TIGR00014">
    <property type="entry name" value="arsC"/>
    <property type="match status" value="1"/>
</dbReference>
<evidence type="ECO:0000313" key="9">
    <source>
        <dbReference type="Proteomes" id="UP000580517"/>
    </source>
</evidence>
<name>A0A853F9E3_9BURK</name>
<comment type="catalytic activity">
    <reaction evidence="7">
        <text>[glutaredoxin]-dithiol + arsenate + glutathione + H(+) = glutathionyl-S-S-[glutaredoxin] + arsenite + H2O</text>
        <dbReference type="Rhea" id="RHEA:22016"/>
        <dbReference type="Rhea" id="RHEA-COMP:10729"/>
        <dbReference type="Rhea" id="RHEA-COMP:17668"/>
        <dbReference type="ChEBI" id="CHEBI:15377"/>
        <dbReference type="ChEBI" id="CHEBI:15378"/>
        <dbReference type="ChEBI" id="CHEBI:29242"/>
        <dbReference type="ChEBI" id="CHEBI:29950"/>
        <dbReference type="ChEBI" id="CHEBI:48597"/>
        <dbReference type="ChEBI" id="CHEBI:57925"/>
        <dbReference type="ChEBI" id="CHEBI:146199"/>
        <dbReference type="EC" id="1.20.4.1"/>
    </reaction>
</comment>
<evidence type="ECO:0000256" key="7">
    <source>
        <dbReference type="RuleBase" id="RU362029"/>
    </source>
</evidence>
<dbReference type="PANTHER" id="PTHR30041:SF5">
    <property type="entry name" value="ARSENATE REDUCTASE-RELATED"/>
    <property type="match status" value="1"/>
</dbReference>
<gene>
    <name evidence="8" type="primary">arsC</name>
    <name evidence="8" type="ORF">H0A68_07490</name>
</gene>
<dbReference type="AlphaFoldDB" id="A0A853F9E3"/>
<evidence type="ECO:0000256" key="5">
    <source>
        <dbReference type="ARBA" id="ARBA00039879"/>
    </source>
</evidence>
<dbReference type="RefSeq" id="WP_129968658.1">
    <property type="nucleotide sequence ID" value="NZ_JACCEW010000002.1"/>
</dbReference>
<evidence type="ECO:0000256" key="4">
    <source>
        <dbReference type="ARBA" id="ARBA00038969"/>
    </source>
</evidence>
<dbReference type="Gene3D" id="3.40.30.10">
    <property type="entry name" value="Glutaredoxin"/>
    <property type="match status" value="1"/>
</dbReference>
<keyword evidence="9" id="KW-1185">Reference proteome</keyword>
<evidence type="ECO:0000256" key="2">
    <source>
        <dbReference type="ARBA" id="ARBA00022849"/>
    </source>
</evidence>
<dbReference type="SUPFAM" id="SSF52833">
    <property type="entry name" value="Thioredoxin-like"/>
    <property type="match status" value="1"/>
</dbReference>
<organism evidence="8 9">
    <name type="scientific">Allopusillimonas soli</name>
    <dbReference type="NCBI Taxonomy" id="659016"/>
    <lineage>
        <taxon>Bacteria</taxon>
        <taxon>Pseudomonadati</taxon>
        <taxon>Pseudomonadota</taxon>
        <taxon>Betaproteobacteria</taxon>
        <taxon>Burkholderiales</taxon>
        <taxon>Alcaligenaceae</taxon>
        <taxon>Allopusillimonas</taxon>
    </lineage>
</organism>
<proteinExistence type="inferred from homology"/>
<dbReference type="InterPro" id="IPR006659">
    <property type="entry name" value="Arsenate_reductase"/>
</dbReference>
<sequence>MTKIYHNPRCGTSRTVLQTLRDRGIEPEIIEYLKTPLAVPELKALIQAAGLSVREAVRSKEPVYQELALDNPALSDDQILQAMADNPILLNRPFVTADKGTRLCRPAEVVQEIL</sequence>
<protein>
    <recommendedName>
        <fullName evidence="5 7">Arsenate reductase</fullName>
        <ecNumber evidence="4 7">1.20.4.1</ecNumber>
    </recommendedName>
</protein>
<keyword evidence="2" id="KW-0059">Arsenical resistance</keyword>
<keyword evidence="3 7" id="KW-0560">Oxidoreductase</keyword>
<dbReference type="InterPro" id="IPR006660">
    <property type="entry name" value="Arsenate_reductase-like"/>
</dbReference>
<dbReference type="CDD" id="cd03034">
    <property type="entry name" value="ArsC_ArsC"/>
    <property type="match status" value="1"/>
</dbReference>
<comment type="similarity">
    <text evidence="1 6 7">Belongs to the ArsC family.</text>
</comment>
<evidence type="ECO:0000256" key="1">
    <source>
        <dbReference type="ARBA" id="ARBA00007198"/>
    </source>
</evidence>
<dbReference type="EC" id="1.20.4.1" evidence="4 7"/>
<evidence type="ECO:0000313" key="8">
    <source>
        <dbReference type="EMBL" id="NYT36713.1"/>
    </source>
</evidence>
<accession>A0A853F9E3</accession>
<dbReference type="GO" id="GO:0008794">
    <property type="term" value="F:arsenate reductase (glutaredoxin) activity"/>
    <property type="evidence" value="ECO:0007669"/>
    <property type="project" value="UniProtKB-UniRule"/>
</dbReference>
<dbReference type="PROSITE" id="PS51353">
    <property type="entry name" value="ARSC"/>
    <property type="match status" value="1"/>
</dbReference>
<dbReference type="OrthoDB" id="9790554at2"/>
<reference evidence="8 9" key="1">
    <citation type="submission" date="2020-07" db="EMBL/GenBank/DDBJ databases">
        <title>Taxonomic revisions and descriptions of new bacterial species based on genomic comparisons in the high-G+C-content subgroup of the family Alcaligenaceae.</title>
        <authorList>
            <person name="Szabo A."/>
            <person name="Felfoldi T."/>
        </authorList>
    </citation>
    <scope>NUCLEOTIDE SEQUENCE [LARGE SCALE GENOMIC DNA]</scope>
    <source>
        <strain evidence="8 9">DSM 25264</strain>
    </source>
</reference>
<dbReference type="GO" id="GO:0046685">
    <property type="term" value="P:response to arsenic-containing substance"/>
    <property type="evidence" value="ECO:0007669"/>
    <property type="project" value="UniProtKB-KW"/>
</dbReference>
<dbReference type="Proteomes" id="UP000580517">
    <property type="component" value="Unassembled WGS sequence"/>
</dbReference>